<name>A0A495A8C1_9BACI</name>
<dbReference type="PIRSF" id="PIRSF001235">
    <property type="entry name" value="Amidase_carbamoylase"/>
    <property type="match status" value="1"/>
</dbReference>
<feature type="domain" description="Peptidase M20 dimerisation" evidence="8">
    <location>
        <begin position="228"/>
        <end position="328"/>
    </location>
</feature>
<dbReference type="Pfam" id="PF07687">
    <property type="entry name" value="M20_dimer"/>
    <property type="match status" value="1"/>
</dbReference>
<dbReference type="InterPro" id="IPR010158">
    <property type="entry name" value="Amidase_Cbmase"/>
</dbReference>
<keyword evidence="7" id="KW-0862">Zinc</keyword>
<dbReference type="RefSeq" id="WP_121203728.1">
    <property type="nucleotide sequence ID" value="NZ_RBZP01000003.1"/>
</dbReference>
<evidence type="ECO:0000256" key="2">
    <source>
        <dbReference type="ARBA" id="ARBA00006153"/>
    </source>
</evidence>
<dbReference type="AlphaFoldDB" id="A0A495A8C1"/>
<feature type="binding site" evidence="7">
    <location>
        <position position="107"/>
    </location>
    <ligand>
        <name>Zn(2+)</name>
        <dbReference type="ChEBI" id="CHEBI:29105"/>
        <label>1</label>
    </ligand>
</feature>
<dbReference type="EMBL" id="RBZP01000003">
    <property type="protein sequence ID" value="RKQ34695.1"/>
    <property type="molecule type" value="Genomic_DNA"/>
</dbReference>
<feature type="binding site" evidence="7">
    <location>
        <position position="96"/>
    </location>
    <ligand>
        <name>Zn(2+)</name>
        <dbReference type="ChEBI" id="CHEBI:29105"/>
        <label>1</label>
    </ligand>
</feature>
<dbReference type="SUPFAM" id="SSF55031">
    <property type="entry name" value="Bacterial exopeptidase dimerisation domain"/>
    <property type="match status" value="1"/>
</dbReference>
<keyword evidence="4 7" id="KW-0479">Metal-binding</keyword>
<dbReference type="CDD" id="cd03884">
    <property type="entry name" value="M20_bAS"/>
    <property type="match status" value="1"/>
</dbReference>
<feature type="binding site" evidence="7">
    <location>
        <position position="207"/>
    </location>
    <ligand>
        <name>Zn(2+)</name>
        <dbReference type="ChEBI" id="CHEBI:29105"/>
        <label>1</label>
    </ligand>
</feature>
<evidence type="ECO:0000256" key="1">
    <source>
        <dbReference type="ARBA" id="ARBA00001936"/>
    </source>
</evidence>
<evidence type="ECO:0000256" key="7">
    <source>
        <dbReference type="PIRSR" id="PIRSR001235-1"/>
    </source>
</evidence>
<dbReference type="SUPFAM" id="SSF53187">
    <property type="entry name" value="Zn-dependent exopeptidases"/>
    <property type="match status" value="1"/>
</dbReference>
<comment type="cofactor">
    <cofactor evidence="1">
        <name>Mn(2+)</name>
        <dbReference type="ChEBI" id="CHEBI:29035"/>
    </cofactor>
</comment>
<evidence type="ECO:0000256" key="6">
    <source>
        <dbReference type="ARBA" id="ARBA00023211"/>
    </source>
</evidence>
<dbReference type="InterPro" id="IPR036264">
    <property type="entry name" value="Bact_exopeptidase_dim_dom"/>
</dbReference>
<dbReference type="Pfam" id="PF01546">
    <property type="entry name" value="Peptidase_M20"/>
    <property type="match status" value="1"/>
</dbReference>
<reference evidence="9 10" key="1">
    <citation type="journal article" date="2016" name="Int. J. Syst. Evol. Microbiol.">
        <title>Oceanobacillus halophilus sp. nov., a novel moderately halophilic bacterium from a hypersaline lake.</title>
        <authorList>
            <person name="Amoozegar M.A."/>
            <person name="Bagheri M."/>
            <person name="Makhdoumi A."/>
            <person name="Nikou M.M."/>
            <person name="Fazeli S.A.S."/>
            <person name="Schumann P."/>
            <person name="Sproer C."/>
            <person name="Sanchez-Porro C."/>
            <person name="Ventosa A."/>
        </authorList>
    </citation>
    <scope>NUCLEOTIDE SEQUENCE [LARGE SCALE GENOMIC DNA]</scope>
    <source>
        <strain evidence="9 10">DSM 23996</strain>
    </source>
</reference>
<dbReference type="Gene3D" id="3.30.70.360">
    <property type="match status" value="1"/>
</dbReference>
<dbReference type="OrthoDB" id="9808195at2"/>
<dbReference type="Gene3D" id="3.40.630.10">
    <property type="entry name" value="Zn peptidases"/>
    <property type="match status" value="1"/>
</dbReference>
<feature type="binding site" evidence="7">
    <location>
        <position position="399"/>
    </location>
    <ligand>
        <name>Zn(2+)</name>
        <dbReference type="ChEBI" id="CHEBI:29105"/>
        <label>2</label>
    </ligand>
</feature>
<protein>
    <submittedName>
        <fullName evidence="9">Zn-dependent hydrolase</fullName>
    </submittedName>
</protein>
<evidence type="ECO:0000313" key="9">
    <source>
        <dbReference type="EMBL" id="RKQ34695.1"/>
    </source>
</evidence>
<comment type="subunit">
    <text evidence="3">Homodimer.</text>
</comment>
<comment type="similarity">
    <text evidence="2">Belongs to the peptidase M20 family.</text>
</comment>
<accession>A0A495A8C1</accession>
<dbReference type="GO" id="GO:0046872">
    <property type="term" value="F:metal ion binding"/>
    <property type="evidence" value="ECO:0007669"/>
    <property type="project" value="UniProtKB-KW"/>
</dbReference>
<feature type="binding site" evidence="7">
    <location>
        <position position="107"/>
    </location>
    <ligand>
        <name>Zn(2+)</name>
        <dbReference type="ChEBI" id="CHEBI:29105"/>
        <label>2</label>
    </ligand>
</feature>
<evidence type="ECO:0000313" key="10">
    <source>
        <dbReference type="Proteomes" id="UP000269301"/>
    </source>
</evidence>
<dbReference type="InterPro" id="IPR002933">
    <property type="entry name" value="Peptidase_M20"/>
</dbReference>
<gene>
    <name evidence="9" type="ORF">D8M06_07180</name>
</gene>
<dbReference type="NCBIfam" id="NF006771">
    <property type="entry name" value="PRK09290.1-5"/>
    <property type="match status" value="1"/>
</dbReference>
<feature type="binding site" evidence="7">
    <location>
        <position position="142"/>
    </location>
    <ligand>
        <name>Zn(2+)</name>
        <dbReference type="ChEBI" id="CHEBI:29105"/>
        <label>2</label>
    </ligand>
</feature>
<evidence type="ECO:0000256" key="5">
    <source>
        <dbReference type="ARBA" id="ARBA00022801"/>
    </source>
</evidence>
<evidence type="ECO:0000256" key="3">
    <source>
        <dbReference type="ARBA" id="ARBA00011738"/>
    </source>
</evidence>
<comment type="caution">
    <text evidence="9">The sequence shown here is derived from an EMBL/GenBank/DDBJ whole genome shotgun (WGS) entry which is preliminary data.</text>
</comment>
<sequence length="430" mass="47597">MTFYEELLTGYNIDLNHSGVSGERIAKRLDEISRIGAEENNGVTRIGYSREEKRAKELVAGWMKEVGLEVSMDGAGNVFGRLEGENKGPAILSGSHLDSVPKGGNFDGPLGVLAALEVVEAWRQTGYTPPFPFEVVIFSDEEGSRFNAGMTGSESFMGKMKSEDLDNLIDQEGNTFDEVIKIYDSSREKFLNPSSKEKDIQLFVEVHIEQGKVLEKHNQPVGIVSGIAGPAWLEVTFEGQAGHAGNTSMENRKDPVIAAGIFVSEIEALPRKVSEMAVATVGKLKVLPNGVNVIAQEVNLMVDIRDIREETRDRLIELIYQKAEEVADKRGIEVTWNLNTKIRPLPIEKNLQEKLANVMDEMNIEPIYIPSGAGHDSMIVGEEIPVAMLFARSRDGISHNPKEWTSLDDCVLSVHVLKKFVEKEMIEKAD</sequence>
<keyword evidence="6" id="KW-0464">Manganese</keyword>
<dbReference type="NCBIfam" id="TIGR01879">
    <property type="entry name" value="hydantase"/>
    <property type="match status" value="1"/>
</dbReference>
<evidence type="ECO:0000259" key="8">
    <source>
        <dbReference type="Pfam" id="PF07687"/>
    </source>
</evidence>
<dbReference type="PANTHER" id="PTHR32494:SF19">
    <property type="entry name" value="ALLANTOATE DEIMINASE-RELATED"/>
    <property type="match status" value="1"/>
</dbReference>
<dbReference type="Proteomes" id="UP000269301">
    <property type="component" value="Unassembled WGS sequence"/>
</dbReference>
<evidence type="ECO:0000256" key="4">
    <source>
        <dbReference type="ARBA" id="ARBA00022723"/>
    </source>
</evidence>
<comment type="cofactor">
    <cofactor evidence="7">
        <name>Zn(2+)</name>
        <dbReference type="ChEBI" id="CHEBI:29105"/>
    </cofactor>
    <text evidence="7">Binds 2 Zn(2+) ions per subunit.</text>
</comment>
<organism evidence="9 10">
    <name type="scientific">Oceanobacillus halophilus</name>
    <dbReference type="NCBI Taxonomy" id="930130"/>
    <lineage>
        <taxon>Bacteria</taxon>
        <taxon>Bacillati</taxon>
        <taxon>Bacillota</taxon>
        <taxon>Bacilli</taxon>
        <taxon>Bacillales</taxon>
        <taxon>Bacillaceae</taxon>
        <taxon>Oceanobacillus</taxon>
    </lineage>
</organism>
<proteinExistence type="inferred from homology"/>
<keyword evidence="10" id="KW-1185">Reference proteome</keyword>
<dbReference type="GO" id="GO:0016813">
    <property type="term" value="F:hydrolase activity, acting on carbon-nitrogen (but not peptide) bonds, in linear amidines"/>
    <property type="evidence" value="ECO:0007669"/>
    <property type="project" value="InterPro"/>
</dbReference>
<dbReference type="InterPro" id="IPR011650">
    <property type="entry name" value="Peptidase_M20_dimer"/>
</dbReference>
<keyword evidence="5 9" id="KW-0378">Hydrolase</keyword>
<dbReference type="PANTHER" id="PTHR32494">
    <property type="entry name" value="ALLANTOATE DEIMINASE-RELATED"/>
    <property type="match status" value="1"/>
</dbReference>